<sequence>MQRQSPPKHRHDGTSPLPLGMDWSPPPKKWLMRSSRLLGNFEEGGTFGWSKIAGSSRKVTQTRRIHQA</sequence>
<accession>A0AAP0JB04</accession>
<evidence type="ECO:0000313" key="2">
    <source>
        <dbReference type="EMBL" id="KAK9130639.1"/>
    </source>
</evidence>
<keyword evidence="3" id="KW-1185">Reference proteome</keyword>
<dbReference type="AlphaFoldDB" id="A0AAP0JB04"/>
<evidence type="ECO:0000256" key="1">
    <source>
        <dbReference type="SAM" id="MobiDB-lite"/>
    </source>
</evidence>
<dbReference type="PANTHER" id="PTHR46856:SF1">
    <property type="entry name" value="PX DOMAIN-CONTAINING PROTEIN EREL1-RELATED"/>
    <property type="match status" value="1"/>
</dbReference>
<dbReference type="Proteomes" id="UP001417504">
    <property type="component" value="Unassembled WGS sequence"/>
</dbReference>
<gene>
    <name evidence="2" type="ORF">Sjap_011126</name>
</gene>
<dbReference type="InterPro" id="IPR044588">
    <property type="entry name" value="EREX-like"/>
</dbReference>
<proteinExistence type="predicted"/>
<evidence type="ECO:0000313" key="3">
    <source>
        <dbReference type="Proteomes" id="UP001417504"/>
    </source>
</evidence>
<protein>
    <submittedName>
        <fullName evidence="2">Uncharacterized protein</fullName>
    </submittedName>
</protein>
<reference evidence="2 3" key="1">
    <citation type="submission" date="2024-01" db="EMBL/GenBank/DDBJ databases">
        <title>Genome assemblies of Stephania.</title>
        <authorList>
            <person name="Yang L."/>
        </authorList>
    </citation>
    <scope>NUCLEOTIDE SEQUENCE [LARGE SCALE GENOMIC DNA]</scope>
    <source>
        <strain evidence="2">QJT</strain>
        <tissue evidence="2">Leaf</tissue>
    </source>
</reference>
<dbReference type="GO" id="GO:0015031">
    <property type="term" value="P:protein transport"/>
    <property type="evidence" value="ECO:0007669"/>
    <property type="project" value="InterPro"/>
</dbReference>
<organism evidence="2 3">
    <name type="scientific">Stephania japonica</name>
    <dbReference type="NCBI Taxonomy" id="461633"/>
    <lineage>
        <taxon>Eukaryota</taxon>
        <taxon>Viridiplantae</taxon>
        <taxon>Streptophyta</taxon>
        <taxon>Embryophyta</taxon>
        <taxon>Tracheophyta</taxon>
        <taxon>Spermatophyta</taxon>
        <taxon>Magnoliopsida</taxon>
        <taxon>Ranunculales</taxon>
        <taxon>Menispermaceae</taxon>
        <taxon>Menispermoideae</taxon>
        <taxon>Cissampelideae</taxon>
        <taxon>Stephania</taxon>
    </lineage>
</organism>
<feature type="region of interest" description="Disordered" evidence="1">
    <location>
        <begin position="1"/>
        <end position="26"/>
    </location>
</feature>
<feature type="compositionally biased region" description="Basic residues" evidence="1">
    <location>
        <begin position="1"/>
        <end position="11"/>
    </location>
</feature>
<name>A0AAP0JB04_9MAGN</name>
<dbReference type="EMBL" id="JBBNAE010000004">
    <property type="protein sequence ID" value="KAK9130639.1"/>
    <property type="molecule type" value="Genomic_DNA"/>
</dbReference>
<comment type="caution">
    <text evidence="2">The sequence shown here is derived from an EMBL/GenBank/DDBJ whole genome shotgun (WGS) entry which is preliminary data.</text>
</comment>
<dbReference type="PANTHER" id="PTHR46856">
    <property type="entry name" value="PX DOMAIN-CONTAINING PROTEIN EREL1-RELATED"/>
    <property type="match status" value="1"/>
</dbReference>